<evidence type="ECO:0000313" key="1">
    <source>
        <dbReference type="EMBL" id="JAS00690.1"/>
    </source>
</evidence>
<reference evidence="1" key="1">
    <citation type="submission" date="2016-04" db="EMBL/GenBank/DDBJ databases">
        <authorList>
            <person name="Calderon-Fernandez G.M.Sr."/>
        </authorList>
    </citation>
    <scope>NUCLEOTIDE SEQUENCE</scope>
    <source>
        <strain evidence="1">Int1</strain>
        <tissue evidence="1">Integument</tissue>
    </source>
</reference>
<sequence length="39" mass="4624">MVLKYANSLKKRIESGEKISDLQEIMNDWTAMKSFEFNK</sequence>
<reference evidence="1" key="2">
    <citation type="journal article" date="2017" name="J. Med. Entomol.">
        <title>Transcriptome Analysis of the Triatoma infestans (Hemiptera: Reduviidae) Integument.</title>
        <authorList>
            <person name="Calderon-Fernandez G.M."/>
            <person name="Moriconi D.E."/>
            <person name="Dulbecco A.B."/>
            <person name="Juarez M.P."/>
        </authorList>
    </citation>
    <scope>NUCLEOTIDE SEQUENCE</scope>
    <source>
        <strain evidence="1">Int1</strain>
        <tissue evidence="1">Integument</tissue>
    </source>
</reference>
<feature type="non-terminal residue" evidence="1">
    <location>
        <position position="39"/>
    </location>
</feature>
<dbReference type="EMBL" id="GEMB01002496">
    <property type="protein sequence ID" value="JAS00690.1"/>
    <property type="molecule type" value="Transcribed_RNA"/>
</dbReference>
<protein>
    <submittedName>
        <fullName evidence="1">Pc4 and sfrs1-interacting protein</fullName>
    </submittedName>
</protein>
<organism evidence="1">
    <name type="scientific">Triatoma infestans</name>
    <name type="common">Assassin bug</name>
    <dbReference type="NCBI Taxonomy" id="30076"/>
    <lineage>
        <taxon>Eukaryota</taxon>
        <taxon>Metazoa</taxon>
        <taxon>Ecdysozoa</taxon>
        <taxon>Arthropoda</taxon>
        <taxon>Hexapoda</taxon>
        <taxon>Insecta</taxon>
        <taxon>Pterygota</taxon>
        <taxon>Neoptera</taxon>
        <taxon>Paraneoptera</taxon>
        <taxon>Hemiptera</taxon>
        <taxon>Heteroptera</taxon>
        <taxon>Panheteroptera</taxon>
        <taxon>Cimicomorpha</taxon>
        <taxon>Reduviidae</taxon>
        <taxon>Triatominae</taxon>
        <taxon>Triatoma</taxon>
    </lineage>
</organism>
<dbReference type="AlphaFoldDB" id="A0A170Z8L6"/>
<accession>A0A170Z8L6</accession>
<name>A0A170Z8L6_TRIIF</name>
<proteinExistence type="predicted"/>